<evidence type="ECO:0000256" key="1">
    <source>
        <dbReference type="SAM" id="MobiDB-lite"/>
    </source>
</evidence>
<dbReference type="EMBL" id="CAIX01000272">
    <property type="protein sequence ID" value="CCI49096.1"/>
    <property type="molecule type" value="Genomic_DNA"/>
</dbReference>
<dbReference type="InParanoid" id="A0A024GQN7"/>
<evidence type="ECO:0000313" key="3">
    <source>
        <dbReference type="Proteomes" id="UP000053237"/>
    </source>
</evidence>
<sequence>MGPRQAGQVIFPVDAAPPRAVGAAAPVPQQRALYYAIPTAAQRKLTIRKFAGTELYRGLGSGFHDWGKTFLRQVNLAEAPRKVQPQGSRFLVEPASDARPCGGTPVGDDQDDDYGWPVHETLRTEYACEKVVGRSFLVTGSGQRRCTRGCRPTGTGHIVHHASPELMNVMRAKYDPTRTDYLRHVKELTPIATSIELGDGSVGREVVATHVKTSSQRKESCR</sequence>
<reference evidence="2 3" key="1">
    <citation type="submission" date="2012-05" db="EMBL/GenBank/DDBJ databases">
        <title>Recombination and specialization in a pathogen metapopulation.</title>
        <authorList>
            <person name="Gardiner A."/>
            <person name="Kemen E."/>
            <person name="Schultz-Larsen T."/>
            <person name="MacLean D."/>
            <person name="Van Oosterhout C."/>
            <person name="Jones J.D.G."/>
        </authorList>
    </citation>
    <scope>NUCLEOTIDE SEQUENCE [LARGE SCALE GENOMIC DNA]</scope>
    <source>
        <strain evidence="2 3">Ac Nc2</strain>
    </source>
</reference>
<gene>
    <name evidence="2" type="ORF">BN9_103500</name>
</gene>
<organism evidence="2 3">
    <name type="scientific">Albugo candida</name>
    <dbReference type="NCBI Taxonomy" id="65357"/>
    <lineage>
        <taxon>Eukaryota</taxon>
        <taxon>Sar</taxon>
        <taxon>Stramenopiles</taxon>
        <taxon>Oomycota</taxon>
        <taxon>Peronosporomycetes</taxon>
        <taxon>Albuginales</taxon>
        <taxon>Albuginaceae</taxon>
        <taxon>Albugo</taxon>
    </lineage>
</organism>
<name>A0A024GQN7_9STRA</name>
<dbReference type="Proteomes" id="UP000053237">
    <property type="component" value="Unassembled WGS sequence"/>
</dbReference>
<proteinExistence type="predicted"/>
<accession>A0A024GQN7</accession>
<dbReference type="AlphaFoldDB" id="A0A024GQN7"/>
<feature type="region of interest" description="Disordered" evidence="1">
    <location>
        <begin position="93"/>
        <end position="113"/>
    </location>
</feature>
<protein>
    <submittedName>
        <fullName evidence="2">Uncharacterized protein</fullName>
    </submittedName>
</protein>
<comment type="caution">
    <text evidence="2">The sequence shown here is derived from an EMBL/GenBank/DDBJ whole genome shotgun (WGS) entry which is preliminary data.</text>
</comment>
<evidence type="ECO:0000313" key="2">
    <source>
        <dbReference type="EMBL" id="CCI49096.1"/>
    </source>
</evidence>
<keyword evidence="3" id="KW-1185">Reference proteome</keyword>